<protein>
    <submittedName>
        <fullName evidence="2">Uncharacterized protein</fullName>
    </submittedName>
</protein>
<gene>
    <name evidence="2" type="ORF">DFP72DRAFT_936000</name>
</gene>
<evidence type="ECO:0000313" key="3">
    <source>
        <dbReference type="Proteomes" id="UP000521943"/>
    </source>
</evidence>
<sequence>MVLPSLMYRPRSGWTRTRRTVMRTTTRMTSRVMDRMGLAVLRVGGGGPLRRTRGDAIRSMRTLSRCLVGRRRRIMRMRCRCFRGCFIVRGRVLTSRWGWSFESRFLMFQSFSEPFLFHSSFLCFHSFLVLIFRFLVSSCGSYLPYPLLSSTISLSLAVSQPLLYF</sequence>
<proteinExistence type="predicted"/>
<accession>A0A8H6H972</accession>
<dbReference type="Proteomes" id="UP000521943">
    <property type="component" value="Unassembled WGS sequence"/>
</dbReference>
<feature type="transmembrane region" description="Helical" evidence="1">
    <location>
        <begin position="115"/>
        <end position="136"/>
    </location>
</feature>
<feature type="transmembrane region" description="Helical" evidence="1">
    <location>
        <begin position="143"/>
        <end position="164"/>
    </location>
</feature>
<organism evidence="2 3">
    <name type="scientific">Ephemerocybe angulata</name>
    <dbReference type="NCBI Taxonomy" id="980116"/>
    <lineage>
        <taxon>Eukaryota</taxon>
        <taxon>Fungi</taxon>
        <taxon>Dikarya</taxon>
        <taxon>Basidiomycota</taxon>
        <taxon>Agaricomycotina</taxon>
        <taxon>Agaricomycetes</taxon>
        <taxon>Agaricomycetidae</taxon>
        <taxon>Agaricales</taxon>
        <taxon>Agaricineae</taxon>
        <taxon>Psathyrellaceae</taxon>
        <taxon>Ephemerocybe</taxon>
    </lineage>
</organism>
<dbReference type="AlphaFoldDB" id="A0A8H6H972"/>
<keyword evidence="1" id="KW-0812">Transmembrane</keyword>
<keyword evidence="1" id="KW-0472">Membrane</keyword>
<name>A0A8H6H972_9AGAR</name>
<comment type="caution">
    <text evidence="2">The sequence shown here is derived from an EMBL/GenBank/DDBJ whole genome shotgun (WGS) entry which is preliminary data.</text>
</comment>
<evidence type="ECO:0000313" key="2">
    <source>
        <dbReference type="EMBL" id="KAF6742875.1"/>
    </source>
</evidence>
<evidence type="ECO:0000256" key="1">
    <source>
        <dbReference type="SAM" id="Phobius"/>
    </source>
</evidence>
<keyword evidence="3" id="KW-1185">Reference proteome</keyword>
<dbReference type="EMBL" id="JACGCI010000163">
    <property type="protein sequence ID" value="KAF6742875.1"/>
    <property type="molecule type" value="Genomic_DNA"/>
</dbReference>
<reference evidence="2 3" key="1">
    <citation type="submission" date="2020-07" db="EMBL/GenBank/DDBJ databases">
        <title>Comparative genomics of pyrophilous fungi reveals a link between fire events and developmental genes.</title>
        <authorList>
            <consortium name="DOE Joint Genome Institute"/>
            <person name="Steindorff A.S."/>
            <person name="Carver A."/>
            <person name="Calhoun S."/>
            <person name="Stillman K."/>
            <person name="Liu H."/>
            <person name="Lipzen A."/>
            <person name="Pangilinan J."/>
            <person name="Labutti K."/>
            <person name="Bruns T.D."/>
            <person name="Grigoriev I.V."/>
        </authorList>
    </citation>
    <scope>NUCLEOTIDE SEQUENCE [LARGE SCALE GENOMIC DNA]</scope>
    <source>
        <strain evidence="2 3">CBS 144469</strain>
    </source>
</reference>
<keyword evidence="1" id="KW-1133">Transmembrane helix</keyword>